<dbReference type="Gene3D" id="2.30.30.40">
    <property type="entry name" value="SH3 Domains"/>
    <property type="match status" value="1"/>
</dbReference>
<dbReference type="Pfam" id="PF02895">
    <property type="entry name" value="H-kinase_dim"/>
    <property type="match status" value="1"/>
</dbReference>
<dbReference type="GO" id="GO:0005524">
    <property type="term" value="F:ATP binding"/>
    <property type="evidence" value="ECO:0007669"/>
    <property type="project" value="UniProtKB-KW"/>
</dbReference>
<gene>
    <name evidence="16" type="ORF">JMN32_23430</name>
</gene>
<keyword evidence="7" id="KW-0547">Nucleotide-binding</keyword>
<dbReference type="AlphaFoldDB" id="A0A937KE29"/>
<evidence type="ECO:0000259" key="13">
    <source>
        <dbReference type="PROSITE" id="PS50109"/>
    </source>
</evidence>
<feature type="domain" description="HPt" evidence="15">
    <location>
        <begin position="1"/>
        <end position="101"/>
    </location>
</feature>
<evidence type="ECO:0000256" key="8">
    <source>
        <dbReference type="ARBA" id="ARBA00022777"/>
    </source>
</evidence>
<dbReference type="SUPFAM" id="SSF47226">
    <property type="entry name" value="Histidine-containing phosphotransfer domain, HPT domain"/>
    <property type="match status" value="1"/>
</dbReference>
<evidence type="ECO:0000256" key="2">
    <source>
        <dbReference type="ARBA" id="ARBA00012438"/>
    </source>
</evidence>
<dbReference type="SMART" id="SM01231">
    <property type="entry name" value="H-kinase_dim"/>
    <property type="match status" value="1"/>
</dbReference>
<dbReference type="InterPro" id="IPR003594">
    <property type="entry name" value="HATPase_dom"/>
</dbReference>
<evidence type="ECO:0000256" key="3">
    <source>
        <dbReference type="ARBA" id="ARBA00021495"/>
    </source>
</evidence>
<evidence type="ECO:0000256" key="4">
    <source>
        <dbReference type="ARBA" id="ARBA00022500"/>
    </source>
</evidence>
<dbReference type="InterPro" id="IPR036097">
    <property type="entry name" value="HisK_dim/P_sf"/>
</dbReference>
<dbReference type="InterPro" id="IPR005467">
    <property type="entry name" value="His_kinase_dom"/>
</dbReference>
<evidence type="ECO:0000256" key="11">
    <source>
        <dbReference type="ARBA" id="ARBA00035100"/>
    </source>
</evidence>
<organism evidence="16 17">
    <name type="scientific">Fulvivirga marina</name>
    <dbReference type="NCBI Taxonomy" id="2494733"/>
    <lineage>
        <taxon>Bacteria</taxon>
        <taxon>Pseudomonadati</taxon>
        <taxon>Bacteroidota</taxon>
        <taxon>Cytophagia</taxon>
        <taxon>Cytophagales</taxon>
        <taxon>Fulvivirgaceae</taxon>
        <taxon>Fulvivirga</taxon>
    </lineage>
</organism>
<feature type="modified residue" description="Phosphohistidine" evidence="12">
    <location>
        <position position="44"/>
    </location>
</feature>
<dbReference type="InterPro" id="IPR002545">
    <property type="entry name" value="CheW-lke_dom"/>
</dbReference>
<keyword evidence="8" id="KW-0418">Kinase</keyword>
<evidence type="ECO:0000256" key="6">
    <source>
        <dbReference type="ARBA" id="ARBA00022679"/>
    </source>
</evidence>
<dbReference type="Pfam" id="PF01584">
    <property type="entry name" value="CheW"/>
    <property type="match status" value="1"/>
</dbReference>
<dbReference type="InterPro" id="IPR004105">
    <property type="entry name" value="CheA-like_dim"/>
</dbReference>
<evidence type="ECO:0000259" key="14">
    <source>
        <dbReference type="PROSITE" id="PS50851"/>
    </source>
</evidence>
<evidence type="ECO:0000256" key="5">
    <source>
        <dbReference type="ARBA" id="ARBA00022553"/>
    </source>
</evidence>
<evidence type="ECO:0000313" key="17">
    <source>
        <dbReference type="Proteomes" id="UP000614216"/>
    </source>
</evidence>
<feature type="domain" description="CheW-like" evidence="14">
    <location>
        <begin position="531"/>
        <end position="664"/>
    </location>
</feature>
<dbReference type="InterPro" id="IPR036890">
    <property type="entry name" value="HATPase_C_sf"/>
</dbReference>
<dbReference type="SUPFAM" id="SSF47384">
    <property type="entry name" value="Homodimeric domain of signal transducing histidine kinase"/>
    <property type="match status" value="1"/>
</dbReference>
<dbReference type="GO" id="GO:0000155">
    <property type="term" value="F:phosphorelay sensor kinase activity"/>
    <property type="evidence" value="ECO:0007669"/>
    <property type="project" value="InterPro"/>
</dbReference>
<dbReference type="SMART" id="SM00260">
    <property type="entry name" value="CheW"/>
    <property type="match status" value="1"/>
</dbReference>
<evidence type="ECO:0000256" key="1">
    <source>
        <dbReference type="ARBA" id="ARBA00000085"/>
    </source>
</evidence>
<sequence>MDDNQKQFIEDILDLLNQLDEGLMQLEATPQASAPLEQVFRIMHTVKGAANMFGFEHIGELAHHLETLFDLVRDGHMQVSDDLVSITLNAFDKVRDLLQKKNLSKIEDPKELKNHLDKVKLFLERNEIAGNAIDSVSRLSAQTTFVTYLVEVYPNIKITADGNHPILYIVKDIEALGMSKVAVEVKKGKTIDHWNMILATVSTKEEIESYFLFVEQECKVIISPLAAGNLLETPAYAAKINNFLDRKITKKQLNSFFEHINNQAQKPDMSDSKDEPTPIGYQQAIIKVKKHKIDDLLNKISELVILKSQLLNVAHQTHNIALNDVAEQIESVVGQLLGVSLDISLIQIETLVTLFKRLVRDLSRSLGKKVNFISQGVDTEMDKDIIETMTQPLLHIIRNAVDHGIEPPDERKSQGKSEHGTIKLHAFRSSAFINLVISDDGKGIDKDKIINKAIKYGLINGKAQLTDDEAFNLIFHPGLTTANTISDISGRGVGMDVVKQKISELRGSIKISSSTGSGTQFYIKLPLSRSIIDGLLVKVADTQYIIPINVIERIDRIPTSLLNRKNKIQTEVMINEKPVPVLSLREQYHSEKGGPKTSDVISINVNSVIKGIAVDMIEGMMQVILKPMGDMYNDQDFISGSAILGDGAVALVLDPDRLFSRHIKKDSI</sequence>
<dbReference type="PROSITE" id="PS50894">
    <property type="entry name" value="HPT"/>
    <property type="match status" value="1"/>
</dbReference>
<proteinExistence type="predicted"/>
<keyword evidence="17" id="KW-1185">Reference proteome</keyword>
<dbReference type="InterPro" id="IPR008207">
    <property type="entry name" value="Sig_transdc_His_kin_Hpt_dom"/>
</dbReference>
<dbReference type="Pfam" id="PF01627">
    <property type="entry name" value="Hpt"/>
    <property type="match status" value="1"/>
</dbReference>
<evidence type="ECO:0000256" key="9">
    <source>
        <dbReference type="ARBA" id="ARBA00022840"/>
    </source>
</evidence>
<dbReference type="GO" id="GO:0005737">
    <property type="term" value="C:cytoplasm"/>
    <property type="evidence" value="ECO:0007669"/>
    <property type="project" value="InterPro"/>
</dbReference>
<comment type="function">
    <text evidence="11">Involved in the transmission of sensory signals from the chemoreceptors to the flagellar motors. CheA is autophosphorylated; it can transfer its phosphate group to either CheB or CheY.</text>
</comment>
<comment type="caution">
    <text evidence="16">The sequence shown here is derived from an EMBL/GenBank/DDBJ whole genome shotgun (WGS) entry which is preliminary data.</text>
</comment>
<dbReference type="Gene3D" id="1.20.120.160">
    <property type="entry name" value="HPT domain"/>
    <property type="match status" value="1"/>
</dbReference>
<dbReference type="SMART" id="SM00073">
    <property type="entry name" value="HPT"/>
    <property type="match status" value="1"/>
</dbReference>
<dbReference type="PANTHER" id="PTHR43395:SF10">
    <property type="entry name" value="CHEMOTAXIS PROTEIN CHEA"/>
    <property type="match status" value="1"/>
</dbReference>
<evidence type="ECO:0000259" key="15">
    <source>
        <dbReference type="PROSITE" id="PS50894"/>
    </source>
</evidence>
<keyword evidence="5 12" id="KW-0597">Phosphoprotein</keyword>
<dbReference type="FunFam" id="3.30.565.10:FF:000016">
    <property type="entry name" value="Chemotaxis protein CheA, putative"/>
    <property type="match status" value="1"/>
</dbReference>
<dbReference type="CDD" id="cd00088">
    <property type="entry name" value="HPT"/>
    <property type="match status" value="1"/>
</dbReference>
<dbReference type="InterPro" id="IPR036061">
    <property type="entry name" value="CheW-like_dom_sf"/>
</dbReference>
<dbReference type="SMART" id="SM00387">
    <property type="entry name" value="HATPase_c"/>
    <property type="match status" value="1"/>
</dbReference>
<feature type="domain" description="Histidine kinase" evidence="13">
    <location>
        <begin position="288"/>
        <end position="529"/>
    </location>
</feature>
<dbReference type="PROSITE" id="PS50851">
    <property type="entry name" value="CHEW"/>
    <property type="match status" value="1"/>
</dbReference>
<keyword evidence="6" id="KW-0808">Transferase</keyword>
<evidence type="ECO:0000256" key="10">
    <source>
        <dbReference type="ARBA" id="ARBA00023012"/>
    </source>
</evidence>
<dbReference type="EMBL" id="JAEUGD010000066">
    <property type="protein sequence ID" value="MBL6449282.1"/>
    <property type="molecule type" value="Genomic_DNA"/>
</dbReference>
<reference evidence="16" key="1">
    <citation type="submission" date="2021-01" db="EMBL/GenBank/DDBJ databases">
        <title>Fulvivirga kasyanovii gen. nov., sp nov., a novel member of the phylum Bacteroidetes isolated from seawater in a mussel farm.</title>
        <authorList>
            <person name="Zhao L.-H."/>
            <person name="Wang Z.-J."/>
        </authorList>
    </citation>
    <scope>NUCLEOTIDE SEQUENCE</scope>
    <source>
        <strain evidence="16">29W222</strain>
    </source>
</reference>
<dbReference type="Gene3D" id="1.10.287.560">
    <property type="entry name" value="Histidine kinase CheA-like, homodimeric domain"/>
    <property type="match status" value="1"/>
</dbReference>
<dbReference type="EC" id="2.7.13.3" evidence="2"/>
<accession>A0A937KE29</accession>
<dbReference type="Proteomes" id="UP000614216">
    <property type="component" value="Unassembled WGS sequence"/>
</dbReference>
<dbReference type="InterPro" id="IPR036641">
    <property type="entry name" value="HPT_dom_sf"/>
</dbReference>
<dbReference type="InterPro" id="IPR051315">
    <property type="entry name" value="Bact_Chemotaxis_CheA"/>
</dbReference>
<keyword evidence="9" id="KW-0067">ATP-binding</keyword>
<dbReference type="InterPro" id="IPR004358">
    <property type="entry name" value="Sig_transdc_His_kin-like_C"/>
</dbReference>
<dbReference type="PANTHER" id="PTHR43395">
    <property type="entry name" value="SENSOR HISTIDINE KINASE CHEA"/>
    <property type="match status" value="1"/>
</dbReference>
<dbReference type="Gene3D" id="3.30.565.10">
    <property type="entry name" value="Histidine kinase-like ATPase, C-terminal domain"/>
    <property type="match status" value="1"/>
</dbReference>
<evidence type="ECO:0000313" key="16">
    <source>
        <dbReference type="EMBL" id="MBL6449282.1"/>
    </source>
</evidence>
<dbReference type="PRINTS" id="PR00344">
    <property type="entry name" value="BCTRLSENSOR"/>
</dbReference>
<evidence type="ECO:0000256" key="7">
    <source>
        <dbReference type="ARBA" id="ARBA00022741"/>
    </source>
</evidence>
<comment type="catalytic activity">
    <reaction evidence="1">
        <text>ATP + protein L-histidine = ADP + protein N-phospho-L-histidine.</text>
        <dbReference type="EC" id="2.7.13.3"/>
    </reaction>
</comment>
<dbReference type="InterPro" id="IPR037006">
    <property type="entry name" value="CheA-like_homodim_sf"/>
</dbReference>
<dbReference type="SUPFAM" id="SSF55874">
    <property type="entry name" value="ATPase domain of HSP90 chaperone/DNA topoisomerase II/histidine kinase"/>
    <property type="match status" value="1"/>
</dbReference>
<dbReference type="RefSeq" id="WP_202858812.1">
    <property type="nucleotide sequence ID" value="NZ_JAEUGD010000066.1"/>
</dbReference>
<dbReference type="SUPFAM" id="SSF50341">
    <property type="entry name" value="CheW-like"/>
    <property type="match status" value="1"/>
</dbReference>
<dbReference type="Pfam" id="PF02518">
    <property type="entry name" value="HATPase_c"/>
    <property type="match status" value="1"/>
</dbReference>
<dbReference type="PROSITE" id="PS50109">
    <property type="entry name" value="HIS_KIN"/>
    <property type="match status" value="1"/>
</dbReference>
<protein>
    <recommendedName>
        <fullName evidence="3">Chemotaxis protein CheA</fullName>
        <ecNumber evidence="2">2.7.13.3</ecNumber>
    </recommendedName>
</protein>
<keyword evidence="10" id="KW-0902">Two-component regulatory system</keyword>
<dbReference type="GO" id="GO:0006935">
    <property type="term" value="P:chemotaxis"/>
    <property type="evidence" value="ECO:0007669"/>
    <property type="project" value="UniProtKB-KW"/>
</dbReference>
<keyword evidence="4" id="KW-0145">Chemotaxis</keyword>
<name>A0A937KE29_9BACT</name>
<evidence type="ECO:0000256" key="12">
    <source>
        <dbReference type="PROSITE-ProRule" id="PRU00110"/>
    </source>
</evidence>